<dbReference type="InterPro" id="IPR001650">
    <property type="entry name" value="Helicase_C-like"/>
</dbReference>
<dbReference type="CDD" id="cd17919">
    <property type="entry name" value="DEXHc_Snf"/>
    <property type="match status" value="1"/>
</dbReference>
<accession>A0A1Y2BZA2</accession>
<evidence type="ECO:0000259" key="5">
    <source>
        <dbReference type="PROSITE" id="PS51192"/>
    </source>
</evidence>
<dbReference type="CDD" id="cd18793">
    <property type="entry name" value="SF2_C_SNF"/>
    <property type="match status" value="1"/>
</dbReference>
<dbReference type="PROSITE" id="PS51194">
    <property type="entry name" value="HELICASE_CTER"/>
    <property type="match status" value="1"/>
</dbReference>
<name>A0A1Y2BZA2_9FUNG</name>
<dbReference type="InterPro" id="IPR038718">
    <property type="entry name" value="SNF2-like_sf"/>
</dbReference>
<evidence type="ECO:0000313" key="8">
    <source>
        <dbReference type="Proteomes" id="UP000193642"/>
    </source>
</evidence>
<evidence type="ECO:0000256" key="1">
    <source>
        <dbReference type="ARBA" id="ARBA00022741"/>
    </source>
</evidence>
<reference evidence="7 8" key="1">
    <citation type="submission" date="2016-07" db="EMBL/GenBank/DDBJ databases">
        <title>Pervasive Adenine N6-methylation of Active Genes in Fungi.</title>
        <authorList>
            <consortium name="DOE Joint Genome Institute"/>
            <person name="Mondo S.J."/>
            <person name="Dannebaum R.O."/>
            <person name="Kuo R.C."/>
            <person name="Labutti K."/>
            <person name="Haridas S."/>
            <person name="Kuo A."/>
            <person name="Salamov A."/>
            <person name="Ahrendt S.R."/>
            <person name="Lipzen A."/>
            <person name="Sullivan W."/>
            <person name="Andreopoulos W.B."/>
            <person name="Clum A."/>
            <person name="Lindquist E."/>
            <person name="Daum C."/>
            <person name="Ramamoorthy G.K."/>
            <person name="Gryganskyi A."/>
            <person name="Culley D."/>
            <person name="Magnuson J.K."/>
            <person name="James T.Y."/>
            <person name="O'Malley M.A."/>
            <person name="Stajich J.E."/>
            <person name="Spatafora J.W."/>
            <person name="Visel A."/>
            <person name="Grigoriev I.V."/>
        </authorList>
    </citation>
    <scope>NUCLEOTIDE SEQUENCE [LARGE SCALE GENOMIC DNA]</scope>
    <source>
        <strain evidence="7 8">JEL800</strain>
    </source>
</reference>
<dbReference type="InterPro" id="IPR014001">
    <property type="entry name" value="Helicase_ATP-bd"/>
</dbReference>
<dbReference type="SMART" id="SM00487">
    <property type="entry name" value="DEXDc"/>
    <property type="match status" value="1"/>
</dbReference>
<dbReference type="SMART" id="SM00490">
    <property type="entry name" value="HELICc"/>
    <property type="match status" value="1"/>
</dbReference>
<dbReference type="PANTHER" id="PTHR47157:SF1">
    <property type="entry name" value="CHROMODOMAIN-HELICASE-DNA-BINDING PROTEIN 1-LIKE"/>
    <property type="match status" value="1"/>
</dbReference>
<sequence length="615" mass="68633">MSNDDLYSDTIDSESDTTNDDREQVTQKDLEERVGLLCLEVEVDICVGVGVDAAPLRLHVPKDLLKSGVELREYQVRIEGVEWMHKLWSKQVGGAILADEMGLGKTIQTISFLLLLHRSAPSSRFLVVTPLSLIENWADEFQKFAAPSSVNVVKYTGSKEERGLLREKIASKDLPFDVLLVTYENVSTDIDFIRSFDWTALIVDEAHRLKNPLSLLHTTLLTLLPPPFKLLLTGTPVQNNLNELESLLSFSCPRVFGESPPDGTLARLYGGSNKDSETTRNKALKDLNTLIRPFMLRREKETVLTLPPMKETILYTPMTDLQKKLYKSILTKDMSAFDTGKKTALMNVLMQLRKCCNHPYLFDGIEPEPFQPGNHLYESSGKLFLLDSLLSHLHKSKHRVLLFSQMTHMLDILQDYLAYRNYSAVRLDGSIRGQERHAAVTSFTDGDTGAFVFLLSTRAGGVGLNLTTADTVIFFDSDFNPMMDMQAAARAHRIGQTKPVSVIRLLSEGSVEEVIFKRARAKRSLSDAVVSTSTTSASSSITDALKSPTDIISMLRFGVSALADTADVSERVRVLVDGFIADSTQEVVSDAIQEDASITRMKEQITRKMKMRLSL</sequence>
<organism evidence="7 8">
    <name type="scientific">Rhizoclosmatium globosum</name>
    <dbReference type="NCBI Taxonomy" id="329046"/>
    <lineage>
        <taxon>Eukaryota</taxon>
        <taxon>Fungi</taxon>
        <taxon>Fungi incertae sedis</taxon>
        <taxon>Chytridiomycota</taxon>
        <taxon>Chytridiomycota incertae sedis</taxon>
        <taxon>Chytridiomycetes</taxon>
        <taxon>Chytridiales</taxon>
        <taxon>Chytriomycetaceae</taxon>
        <taxon>Rhizoclosmatium</taxon>
    </lineage>
</organism>
<dbReference type="GO" id="GO:0016787">
    <property type="term" value="F:hydrolase activity"/>
    <property type="evidence" value="ECO:0007669"/>
    <property type="project" value="UniProtKB-KW"/>
</dbReference>
<dbReference type="OrthoDB" id="5857104at2759"/>
<dbReference type="GO" id="GO:0005524">
    <property type="term" value="F:ATP binding"/>
    <property type="evidence" value="ECO:0007669"/>
    <property type="project" value="UniProtKB-KW"/>
</dbReference>
<proteinExistence type="predicted"/>
<dbReference type="GO" id="GO:0006338">
    <property type="term" value="P:chromatin remodeling"/>
    <property type="evidence" value="ECO:0007669"/>
    <property type="project" value="InterPro"/>
</dbReference>
<dbReference type="STRING" id="329046.A0A1Y2BZA2"/>
<dbReference type="Pfam" id="PF00271">
    <property type="entry name" value="Helicase_C"/>
    <property type="match status" value="1"/>
</dbReference>
<dbReference type="AlphaFoldDB" id="A0A1Y2BZA2"/>
<keyword evidence="3" id="KW-0067">ATP-binding</keyword>
<dbReference type="InterPro" id="IPR027417">
    <property type="entry name" value="P-loop_NTPase"/>
</dbReference>
<dbReference type="Gene3D" id="3.40.50.300">
    <property type="entry name" value="P-loop containing nucleotide triphosphate hydrolases"/>
    <property type="match status" value="1"/>
</dbReference>
<feature type="domain" description="Helicase ATP-binding" evidence="5">
    <location>
        <begin position="86"/>
        <end position="254"/>
    </location>
</feature>
<evidence type="ECO:0000259" key="6">
    <source>
        <dbReference type="PROSITE" id="PS51194"/>
    </source>
</evidence>
<evidence type="ECO:0000313" key="7">
    <source>
        <dbReference type="EMBL" id="ORY40113.1"/>
    </source>
</evidence>
<keyword evidence="8" id="KW-1185">Reference proteome</keyword>
<feature type="region of interest" description="Disordered" evidence="4">
    <location>
        <begin position="1"/>
        <end position="26"/>
    </location>
</feature>
<feature type="domain" description="Helicase C-terminal" evidence="6">
    <location>
        <begin position="385"/>
        <end position="549"/>
    </location>
</feature>
<keyword evidence="2" id="KW-0378">Hydrolase</keyword>
<dbReference type="InterPro" id="IPR031053">
    <property type="entry name" value="ALC1"/>
</dbReference>
<protein>
    <submittedName>
        <fullName evidence="7">Uncharacterized protein</fullName>
    </submittedName>
</protein>
<dbReference type="InterPro" id="IPR049730">
    <property type="entry name" value="SNF2/RAD54-like_C"/>
</dbReference>
<dbReference type="GO" id="GO:0006281">
    <property type="term" value="P:DNA repair"/>
    <property type="evidence" value="ECO:0007669"/>
    <property type="project" value="InterPro"/>
</dbReference>
<dbReference type="Proteomes" id="UP000193642">
    <property type="component" value="Unassembled WGS sequence"/>
</dbReference>
<dbReference type="SUPFAM" id="SSF52540">
    <property type="entry name" value="P-loop containing nucleoside triphosphate hydrolases"/>
    <property type="match status" value="2"/>
</dbReference>
<dbReference type="PANTHER" id="PTHR47157">
    <property type="entry name" value="CHROMODOMAIN-HELICASE-DNA-BINDING PROTEIN 1-LIKE"/>
    <property type="match status" value="1"/>
</dbReference>
<evidence type="ECO:0000256" key="4">
    <source>
        <dbReference type="SAM" id="MobiDB-lite"/>
    </source>
</evidence>
<dbReference type="InterPro" id="IPR000330">
    <property type="entry name" value="SNF2_N"/>
</dbReference>
<comment type="caution">
    <text evidence="7">The sequence shown here is derived from an EMBL/GenBank/DDBJ whole genome shotgun (WGS) entry which is preliminary data.</text>
</comment>
<evidence type="ECO:0000256" key="3">
    <source>
        <dbReference type="ARBA" id="ARBA00022840"/>
    </source>
</evidence>
<gene>
    <name evidence="7" type="ORF">BCR33DRAFT_369891</name>
</gene>
<dbReference type="PROSITE" id="PS51192">
    <property type="entry name" value="HELICASE_ATP_BIND_1"/>
    <property type="match status" value="1"/>
</dbReference>
<dbReference type="Gene3D" id="3.40.50.10810">
    <property type="entry name" value="Tandem AAA-ATPase domain"/>
    <property type="match status" value="1"/>
</dbReference>
<dbReference type="GO" id="GO:0003678">
    <property type="term" value="F:DNA helicase activity"/>
    <property type="evidence" value="ECO:0007669"/>
    <property type="project" value="InterPro"/>
</dbReference>
<keyword evidence="1" id="KW-0547">Nucleotide-binding</keyword>
<evidence type="ECO:0000256" key="2">
    <source>
        <dbReference type="ARBA" id="ARBA00022801"/>
    </source>
</evidence>
<dbReference type="Pfam" id="PF00176">
    <property type="entry name" value="SNF2-rel_dom"/>
    <property type="match status" value="1"/>
</dbReference>
<dbReference type="EMBL" id="MCGO01000036">
    <property type="protein sequence ID" value="ORY40113.1"/>
    <property type="molecule type" value="Genomic_DNA"/>
</dbReference>